<keyword evidence="4 5" id="KW-0131">Cell cycle</keyword>
<evidence type="ECO:0000256" key="6">
    <source>
        <dbReference type="SAM" id="MobiDB-lite"/>
    </source>
</evidence>
<gene>
    <name evidence="5 7" type="primary">scpB</name>
    <name evidence="7" type="ORF">PQ472_06590</name>
</gene>
<evidence type="ECO:0000256" key="3">
    <source>
        <dbReference type="ARBA" id="ARBA00022829"/>
    </source>
</evidence>
<dbReference type="Proteomes" id="UP001220377">
    <property type="component" value="Chromosome"/>
</dbReference>
<comment type="function">
    <text evidence="5">Participates in chromosomal partition during cell division. May act via the formation of a condensin-like complex containing Smc and ScpA that pull DNA away from mid-cell into both cell halves.</text>
</comment>
<dbReference type="InterPro" id="IPR036388">
    <property type="entry name" value="WH-like_DNA-bd_sf"/>
</dbReference>
<keyword evidence="3 5" id="KW-0159">Chromosome partition</keyword>
<protein>
    <recommendedName>
        <fullName evidence="5">Segregation and condensation protein B</fullName>
    </recommendedName>
</protein>
<dbReference type="RefSeq" id="WP_274258472.1">
    <property type="nucleotide sequence ID" value="NZ_CP117884.1"/>
</dbReference>
<name>A0ABY7WN27_9LACO</name>
<dbReference type="HAMAP" id="MF_01804">
    <property type="entry name" value="ScpB"/>
    <property type="match status" value="1"/>
</dbReference>
<reference evidence="7 8" key="1">
    <citation type="submission" date="2023-02" db="EMBL/GenBank/DDBJ databases">
        <title>Genome sequence of Lacticaseibacillus sp. KACC 23028.</title>
        <authorList>
            <person name="Kim S."/>
            <person name="Heo J."/>
            <person name="Kwon S.-W."/>
        </authorList>
    </citation>
    <scope>NUCLEOTIDE SEQUENCE [LARGE SCALE GENOMIC DNA]</scope>
    <source>
        <strain evidence="7 8">KACC 23028</strain>
    </source>
</reference>
<keyword evidence="2 5" id="KW-0132">Cell division</keyword>
<evidence type="ECO:0000256" key="1">
    <source>
        <dbReference type="ARBA" id="ARBA00022490"/>
    </source>
</evidence>
<comment type="subunit">
    <text evidence="5">Homodimer. Homodimerization may be required to stabilize the binding of ScpA to the Smc head domains. Component of a cohesin-like complex composed of ScpA, ScpB and the Smc homodimer, in which ScpA and ScpB bind to the head domain of Smc. The presence of the three proteins is required for the association of the complex with DNA.</text>
</comment>
<evidence type="ECO:0000256" key="2">
    <source>
        <dbReference type="ARBA" id="ARBA00022618"/>
    </source>
</evidence>
<dbReference type="SUPFAM" id="SSF46785">
    <property type="entry name" value="Winged helix' DNA-binding domain"/>
    <property type="match status" value="2"/>
</dbReference>
<dbReference type="InterPro" id="IPR036390">
    <property type="entry name" value="WH_DNA-bd_sf"/>
</dbReference>
<dbReference type="InterPro" id="IPR005234">
    <property type="entry name" value="ScpB_csome_segregation"/>
</dbReference>
<comment type="subcellular location">
    <subcellularLocation>
        <location evidence="5">Cytoplasm</location>
    </subcellularLocation>
    <text evidence="5">Associated with two foci at the outer edges of the nucleoid region in young cells, and at four foci within both cell halves in older cells.</text>
</comment>
<dbReference type="PANTHER" id="PTHR34298:SF2">
    <property type="entry name" value="SEGREGATION AND CONDENSATION PROTEIN B"/>
    <property type="match status" value="1"/>
</dbReference>
<dbReference type="NCBIfam" id="TIGR00281">
    <property type="entry name" value="SMC-Scp complex subunit ScpB"/>
    <property type="match status" value="1"/>
</dbReference>
<organism evidence="7 8">
    <name type="scientific">Lacticaseibacillus pabuli</name>
    <dbReference type="NCBI Taxonomy" id="3025672"/>
    <lineage>
        <taxon>Bacteria</taxon>
        <taxon>Bacillati</taxon>
        <taxon>Bacillota</taxon>
        <taxon>Bacilli</taxon>
        <taxon>Lactobacillales</taxon>
        <taxon>Lactobacillaceae</taxon>
        <taxon>Lacticaseibacillus</taxon>
    </lineage>
</organism>
<keyword evidence="1 5" id="KW-0963">Cytoplasm</keyword>
<feature type="region of interest" description="Disordered" evidence="6">
    <location>
        <begin position="163"/>
        <end position="200"/>
    </location>
</feature>
<proteinExistence type="inferred from homology"/>
<comment type="similarity">
    <text evidence="5">Belongs to the ScpB family.</text>
</comment>
<feature type="compositionally biased region" description="Acidic residues" evidence="6">
    <location>
        <begin position="163"/>
        <end position="176"/>
    </location>
</feature>
<dbReference type="PIRSF" id="PIRSF019345">
    <property type="entry name" value="ScpB"/>
    <property type="match status" value="1"/>
</dbReference>
<dbReference type="Pfam" id="PF04079">
    <property type="entry name" value="SMC_ScpB"/>
    <property type="match status" value="1"/>
</dbReference>
<keyword evidence="8" id="KW-1185">Reference proteome</keyword>
<accession>A0ABY7WN27</accession>
<dbReference type="PANTHER" id="PTHR34298">
    <property type="entry name" value="SEGREGATION AND CONDENSATION PROTEIN B"/>
    <property type="match status" value="1"/>
</dbReference>
<dbReference type="Gene3D" id="1.10.10.10">
    <property type="entry name" value="Winged helix-like DNA-binding domain superfamily/Winged helix DNA-binding domain"/>
    <property type="match status" value="2"/>
</dbReference>
<feature type="compositionally biased region" description="Acidic residues" evidence="6">
    <location>
        <begin position="186"/>
        <end position="200"/>
    </location>
</feature>
<evidence type="ECO:0000256" key="5">
    <source>
        <dbReference type="HAMAP-Rule" id="MF_01804"/>
    </source>
</evidence>
<dbReference type="EMBL" id="CP117884">
    <property type="protein sequence ID" value="WDF81599.1"/>
    <property type="molecule type" value="Genomic_DNA"/>
</dbReference>
<evidence type="ECO:0000256" key="4">
    <source>
        <dbReference type="ARBA" id="ARBA00023306"/>
    </source>
</evidence>
<evidence type="ECO:0000313" key="8">
    <source>
        <dbReference type="Proteomes" id="UP001220377"/>
    </source>
</evidence>
<sequence length="200" mass="21598">MQAEIEAVLYAAGEDGVELGALSQILGIAPAAMRQQMDSFIARLKTDATRGLCVRVSGERYYLLTKPELAETLKRYFQGPPATGLSQAALEVLAIIAYQQPVTRIEVDEVRGVQSSGALQTLITRQLVAEAGRLDAPGRPIMYATTPEFLDYFGLKSLDDLPELGDADDSDADDGQLDLFARSRDDDTEDSGGDNPAVED</sequence>
<evidence type="ECO:0000313" key="7">
    <source>
        <dbReference type="EMBL" id="WDF81599.1"/>
    </source>
</evidence>